<protein>
    <submittedName>
        <fullName evidence="1">4-oxalocrotonate decarboxylase</fullName>
    </submittedName>
</protein>
<dbReference type="STRING" id="644548.SCNU_06965"/>
<gene>
    <name evidence="1" type="ORF">SCNU_06965</name>
</gene>
<dbReference type="SUPFAM" id="SSF56529">
    <property type="entry name" value="FAH"/>
    <property type="match status" value="1"/>
</dbReference>
<dbReference type="AlphaFoldDB" id="F1YH46"/>
<sequence>MTPAVTELKGPIMTPTTDRDVAELAARLDDAQVNRIETPSIENEGVVAGFDVDLAYRVQDALIELRKSRGETVVGVKLGFTSKAKMAQMGVSDVIVGRLTDAMTIPDGGAADLARFIHPKAEPEVAYLLHRDVDLDDPHEDIVSAVSSIAPAIEVIDSRYLNFAFTYADVVADNTSAAGYAIGEWVPMREAADRTVTLRVGDEVVTGTTAAILGDPVEALHALLDMCRRHRIALRAGYVILAGAATAALPLTATQVACDVDGLGAVGFIGADSEQTGVTHARAQEQG</sequence>
<dbReference type="GO" id="GO:0008684">
    <property type="term" value="F:2-oxopent-4-enoate hydratase activity"/>
    <property type="evidence" value="ECO:0007669"/>
    <property type="project" value="TreeGrafter"/>
</dbReference>
<dbReference type="InterPro" id="IPR036663">
    <property type="entry name" value="Fumarylacetoacetase_C_sf"/>
</dbReference>
<reference evidence="1 2" key="1">
    <citation type="journal article" date="2011" name="J. Bacteriol.">
        <title>Draft Genome Sequence of Gordonia neofelifaecis NRRL B-59395, a Cholesterol-Degrading Actinomycete.</title>
        <authorList>
            <person name="Ge F."/>
            <person name="Li W."/>
            <person name="Chen G."/>
            <person name="Liu Y."/>
            <person name="Zhang G."/>
            <person name="Yong B."/>
            <person name="Wang Q."/>
            <person name="Wang N."/>
            <person name="Huang Z."/>
            <person name="Li W."/>
            <person name="Wang J."/>
            <person name="Wu C."/>
            <person name="Xie Q."/>
            <person name="Liu G."/>
        </authorList>
    </citation>
    <scope>NUCLEOTIDE SEQUENCE [LARGE SCALE GENOMIC DNA]</scope>
    <source>
        <strain evidence="1 2">NRRL B-59395</strain>
    </source>
</reference>
<keyword evidence="2" id="KW-1185">Reference proteome</keyword>
<comment type="caution">
    <text evidence="1">The sequence shown here is derived from an EMBL/GenBank/DDBJ whole genome shotgun (WGS) entry which is preliminary data.</text>
</comment>
<name>F1YH46_9ACTN</name>
<dbReference type="PANTHER" id="PTHR30143:SF0">
    <property type="entry name" value="2-KETO-4-PENTENOATE HYDRATASE"/>
    <property type="match status" value="1"/>
</dbReference>
<dbReference type="Gene3D" id="3.90.850.10">
    <property type="entry name" value="Fumarylacetoacetase-like, C-terminal domain"/>
    <property type="match status" value="1"/>
</dbReference>
<dbReference type="Proteomes" id="UP000035065">
    <property type="component" value="Unassembled WGS sequence"/>
</dbReference>
<dbReference type="EMBL" id="AEUD01000004">
    <property type="protein sequence ID" value="EGD55961.1"/>
    <property type="molecule type" value="Genomic_DNA"/>
</dbReference>
<organism evidence="1 2">
    <name type="scientific">Gordonia neofelifaecis NRRL B-59395</name>
    <dbReference type="NCBI Taxonomy" id="644548"/>
    <lineage>
        <taxon>Bacteria</taxon>
        <taxon>Bacillati</taxon>
        <taxon>Actinomycetota</taxon>
        <taxon>Actinomycetes</taxon>
        <taxon>Mycobacteriales</taxon>
        <taxon>Gordoniaceae</taxon>
        <taxon>Gordonia</taxon>
    </lineage>
</organism>
<evidence type="ECO:0000313" key="1">
    <source>
        <dbReference type="EMBL" id="EGD55961.1"/>
    </source>
</evidence>
<dbReference type="eggNOG" id="COG3971">
    <property type="taxonomic scope" value="Bacteria"/>
</dbReference>
<dbReference type="GO" id="GO:0005737">
    <property type="term" value="C:cytoplasm"/>
    <property type="evidence" value="ECO:0007669"/>
    <property type="project" value="TreeGrafter"/>
</dbReference>
<dbReference type="InterPro" id="IPR050772">
    <property type="entry name" value="Hydratase-Decarb/MhpD_sf"/>
</dbReference>
<proteinExistence type="predicted"/>
<dbReference type="PANTHER" id="PTHR30143">
    <property type="entry name" value="ACID HYDRATASE"/>
    <property type="match status" value="1"/>
</dbReference>
<accession>F1YH46</accession>
<evidence type="ECO:0000313" key="2">
    <source>
        <dbReference type="Proteomes" id="UP000035065"/>
    </source>
</evidence>